<dbReference type="Gene3D" id="3.40.30.10">
    <property type="entry name" value="Glutaredoxin"/>
    <property type="match status" value="1"/>
</dbReference>
<feature type="domain" description="DSBA-like thioredoxin" evidence="1">
    <location>
        <begin position="24"/>
        <end position="229"/>
    </location>
</feature>
<name>A0A6A6CY50_ZASCE</name>
<gene>
    <name evidence="2" type="ORF">M409DRAFT_18206</name>
</gene>
<keyword evidence="3" id="KW-1185">Reference proteome</keyword>
<accession>A0A6A6CY50</accession>
<dbReference type="AlphaFoldDB" id="A0A6A6CY50"/>
<dbReference type="GO" id="GO:0016491">
    <property type="term" value="F:oxidoreductase activity"/>
    <property type="evidence" value="ECO:0007669"/>
    <property type="project" value="InterPro"/>
</dbReference>
<proteinExistence type="predicted"/>
<reference evidence="2" key="1">
    <citation type="journal article" date="2020" name="Stud. Mycol.">
        <title>101 Dothideomycetes genomes: a test case for predicting lifestyles and emergence of pathogens.</title>
        <authorList>
            <person name="Haridas S."/>
            <person name="Albert R."/>
            <person name="Binder M."/>
            <person name="Bloem J."/>
            <person name="Labutti K."/>
            <person name="Salamov A."/>
            <person name="Andreopoulos B."/>
            <person name="Baker S."/>
            <person name="Barry K."/>
            <person name="Bills G."/>
            <person name="Bluhm B."/>
            <person name="Cannon C."/>
            <person name="Castanera R."/>
            <person name="Culley D."/>
            <person name="Daum C."/>
            <person name="Ezra D."/>
            <person name="Gonzalez J."/>
            <person name="Henrissat B."/>
            <person name="Kuo A."/>
            <person name="Liang C."/>
            <person name="Lipzen A."/>
            <person name="Lutzoni F."/>
            <person name="Magnuson J."/>
            <person name="Mondo S."/>
            <person name="Nolan M."/>
            <person name="Ohm R."/>
            <person name="Pangilinan J."/>
            <person name="Park H.-J."/>
            <person name="Ramirez L."/>
            <person name="Alfaro M."/>
            <person name="Sun H."/>
            <person name="Tritt A."/>
            <person name="Yoshinaga Y."/>
            <person name="Zwiers L.-H."/>
            <person name="Turgeon B."/>
            <person name="Goodwin S."/>
            <person name="Spatafora J."/>
            <person name="Crous P."/>
            <person name="Grigoriev I."/>
        </authorList>
    </citation>
    <scope>NUCLEOTIDE SEQUENCE</scope>
    <source>
        <strain evidence="2">ATCC 36951</strain>
    </source>
</reference>
<dbReference type="InterPro" id="IPR001853">
    <property type="entry name" value="DSBA-like_thioredoxin_dom"/>
</dbReference>
<evidence type="ECO:0000313" key="2">
    <source>
        <dbReference type="EMBL" id="KAF2171975.1"/>
    </source>
</evidence>
<dbReference type="EMBL" id="ML993582">
    <property type="protein sequence ID" value="KAF2171975.1"/>
    <property type="molecule type" value="Genomic_DNA"/>
</dbReference>
<dbReference type="SUPFAM" id="SSF52833">
    <property type="entry name" value="Thioredoxin-like"/>
    <property type="match status" value="1"/>
</dbReference>
<dbReference type="Pfam" id="PF01323">
    <property type="entry name" value="DSBA"/>
    <property type="match status" value="1"/>
</dbReference>
<dbReference type="OrthoDB" id="1930760at2759"/>
<organism evidence="2 3">
    <name type="scientific">Zasmidium cellare ATCC 36951</name>
    <dbReference type="NCBI Taxonomy" id="1080233"/>
    <lineage>
        <taxon>Eukaryota</taxon>
        <taxon>Fungi</taxon>
        <taxon>Dikarya</taxon>
        <taxon>Ascomycota</taxon>
        <taxon>Pezizomycotina</taxon>
        <taxon>Dothideomycetes</taxon>
        <taxon>Dothideomycetidae</taxon>
        <taxon>Mycosphaerellales</taxon>
        <taxon>Mycosphaerellaceae</taxon>
        <taxon>Zasmidium</taxon>
    </lineage>
</organism>
<protein>
    <recommendedName>
        <fullName evidence="1">DSBA-like thioredoxin domain-containing protein</fullName>
    </recommendedName>
</protein>
<dbReference type="PANTHER" id="PTHR13887">
    <property type="entry name" value="GLUTATHIONE S-TRANSFERASE KAPPA"/>
    <property type="match status" value="1"/>
</dbReference>
<evidence type="ECO:0000259" key="1">
    <source>
        <dbReference type="Pfam" id="PF01323"/>
    </source>
</evidence>
<dbReference type="GeneID" id="54557675"/>
<dbReference type="CDD" id="cd03024">
    <property type="entry name" value="DsbA_FrnE"/>
    <property type="match status" value="1"/>
</dbReference>
<dbReference type="Proteomes" id="UP000799537">
    <property type="component" value="Unassembled WGS sequence"/>
</dbReference>
<dbReference type="PANTHER" id="PTHR13887:SF52">
    <property type="entry name" value="DSBA-LIKE THIOREDOXIN DOMAIN-CONTAINING PROTEIN"/>
    <property type="match status" value="1"/>
</dbReference>
<dbReference type="RefSeq" id="XP_033672864.1">
    <property type="nucleotide sequence ID" value="XM_033804403.1"/>
</dbReference>
<evidence type="ECO:0000313" key="3">
    <source>
        <dbReference type="Proteomes" id="UP000799537"/>
    </source>
</evidence>
<dbReference type="InterPro" id="IPR036249">
    <property type="entry name" value="Thioredoxin-like_sf"/>
</dbReference>
<sequence>MSPQPNVPNPLTKYTMTTPTNIPINFTLDTICPWTYLAKRRLTKALSLLLPTPTTFTTIYKPYQLYPSASQAGEDKYVWYKTMRYGDSDEKMNMYTSLMSSYGAAEGIKYKFGGVVANTLHAHRCIGHWQEVKGAEVVDRFVESLYRQYFEEERHPSSHETLVRAAVEAGVDEGEARAFVEDEEEGLMETKMAIREQAGNQVDSVPYIVIEGKRRDYTIEGCREVDEYVATLKRVIKESS</sequence>